<evidence type="ECO:0000313" key="10">
    <source>
        <dbReference type="EMBL" id="ANF57390.1"/>
    </source>
</evidence>
<evidence type="ECO:0000256" key="4">
    <source>
        <dbReference type="ARBA" id="ARBA00022519"/>
    </source>
</evidence>
<sequence>MYRNLDRNGPLALVFNALFLLFLLAPLVVVILVSLTPEGYLSYPTNGVSLRWFRAILDNPQFIDAFYNSAVLAVLSASLATLIAVPAALAVARYRFKGRDALTTLFLSPLMIPQIVLGVAFLRFFTQLGVSGTFASLVAAHVVVVVPYTLRLVLASVVGLDREAERAAISLGASPWTSFRRVTLPMILPGVTGGWMLALIMSFDELTMTVFVASPGNTTLPVQMYNYIDQSVDPLIASVSAVIILITIAFMLLIDRLFGLDKVLTGKG</sequence>
<gene>
    <name evidence="10" type="ORF">A5892_07855</name>
</gene>
<feature type="transmembrane region" description="Helical" evidence="8">
    <location>
        <begin position="182"/>
        <end position="203"/>
    </location>
</feature>
<dbReference type="InterPro" id="IPR035906">
    <property type="entry name" value="MetI-like_sf"/>
</dbReference>
<dbReference type="GO" id="GO:0005886">
    <property type="term" value="C:plasma membrane"/>
    <property type="evidence" value="ECO:0007669"/>
    <property type="project" value="UniProtKB-SubCell"/>
</dbReference>
<comment type="subcellular location">
    <subcellularLocation>
        <location evidence="1">Cell inner membrane</location>
        <topology evidence="1">Multi-pass membrane protein</topology>
    </subcellularLocation>
    <subcellularLocation>
        <location evidence="8">Cell membrane</location>
        <topology evidence="8">Multi-pass membrane protein</topology>
    </subcellularLocation>
</comment>
<keyword evidence="11" id="KW-1185">Reference proteome</keyword>
<feature type="domain" description="ABC transmembrane type-1" evidence="9">
    <location>
        <begin position="66"/>
        <end position="254"/>
    </location>
</feature>
<evidence type="ECO:0000256" key="2">
    <source>
        <dbReference type="ARBA" id="ARBA00022448"/>
    </source>
</evidence>
<feature type="transmembrane region" description="Helical" evidence="8">
    <location>
        <begin position="235"/>
        <end position="254"/>
    </location>
</feature>
<comment type="similarity">
    <text evidence="8">Belongs to the binding-protein-dependent transport system permease family.</text>
</comment>
<organism evidence="10 11">
    <name type="scientific">Halotalea alkalilenta</name>
    <dbReference type="NCBI Taxonomy" id="376489"/>
    <lineage>
        <taxon>Bacteria</taxon>
        <taxon>Pseudomonadati</taxon>
        <taxon>Pseudomonadota</taxon>
        <taxon>Gammaproteobacteria</taxon>
        <taxon>Oceanospirillales</taxon>
        <taxon>Halomonadaceae</taxon>
        <taxon>Halotalea</taxon>
    </lineage>
</organism>
<keyword evidence="5 8" id="KW-0812">Transmembrane</keyword>
<dbReference type="InterPro" id="IPR000515">
    <property type="entry name" value="MetI-like"/>
</dbReference>
<feature type="transmembrane region" description="Helical" evidence="8">
    <location>
        <begin position="104"/>
        <end position="125"/>
    </location>
</feature>
<dbReference type="Gene3D" id="1.10.3720.10">
    <property type="entry name" value="MetI-like"/>
    <property type="match status" value="1"/>
</dbReference>
<dbReference type="PANTHER" id="PTHR43357">
    <property type="entry name" value="INNER MEMBRANE ABC TRANSPORTER PERMEASE PROTEIN YDCV"/>
    <property type="match status" value="1"/>
</dbReference>
<dbReference type="GO" id="GO:0055085">
    <property type="term" value="P:transmembrane transport"/>
    <property type="evidence" value="ECO:0007669"/>
    <property type="project" value="InterPro"/>
</dbReference>
<dbReference type="STRING" id="376489.A5892_07855"/>
<evidence type="ECO:0000256" key="5">
    <source>
        <dbReference type="ARBA" id="ARBA00022692"/>
    </source>
</evidence>
<dbReference type="CDD" id="cd06261">
    <property type="entry name" value="TM_PBP2"/>
    <property type="match status" value="1"/>
</dbReference>
<dbReference type="RefSeq" id="WP_064122341.1">
    <property type="nucleotide sequence ID" value="NZ_CP015243.1"/>
</dbReference>
<feature type="transmembrane region" description="Helical" evidence="8">
    <location>
        <begin position="70"/>
        <end position="92"/>
    </location>
</feature>
<keyword evidence="6 8" id="KW-1133">Transmembrane helix</keyword>
<accession>A0A172YDP6</accession>
<evidence type="ECO:0000256" key="8">
    <source>
        <dbReference type="RuleBase" id="RU363032"/>
    </source>
</evidence>
<dbReference type="Proteomes" id="UP000077875">
    <property type="component" value="Chromosome"/>
</dbReference>
<dbReference type="PANTHER" id="PTHR43357:SF4">
    <property type="entry name" value="INNER MEMBRANE ABC TRANSPORTER PERMEASE PROTEIN YDCV"/>
    <property type="match status" value="1"/>
</dbReference>
<name>A0A172YDP6_9GAMM</name>
<feature type="transmembrane region" description="Helical" evidence="8">
    <location>
        <begin position="137"/>
        <end position="161"/>
    </location>
</feature>
<keyword evidence="2 8" id="KW-0813">Transport</keyword>
<dbReference type="PROSITE" id="PS50928">
    <property type="entry name" value="ABC_TM1"/>
    <property type="match status" value="1"/>
</dbReference>
<dbReference type="KEGG" id="haa:A5892_07855"/>
<evidence type="ECO:0000256" key="3">
    <source>
        <dbReference type="ARBA" id="ARBA00022475"/>
    </source>
</evidence>
<evidence type="ECO:0000256" key="6">
    <source>
        <dbReference type="ARBA" id="ARBA00022989"/>
    </source>
</evidence>
<evidence type="ECO:0000259" key="9">
    <source>
        <dbReference type="PROSITE" id="PS50928"/>
    </source>
</evidence>
<dbReference type="SUPFAM" id="SSF161098">
    <property type="entry name" value="MetI-like"/>
    <property type="match status" value="1"/>
</dbReference>
<keyword evidence="7 8" id="KW-0472">Membrane</keyword>
<feature type="transmembrane region" description="Helical" evidence="8">
    <location>
        <begin position="12"/>
        <end position="35"/>
    </location>
</feature>
<evidence type="ECO:0000256" key="1">
    <source>
        <dbReference type="ARBA" id="ARBA00004429"/>
    </source>
</evidence>
<proteinExistence type="inferred from homology"/>
<dbReference type="AlphaFoldDB" id="A0A172YDP6"/>
<keyword evidence="3" id="KW-1003">Cell membrane</keyword>
<protein>
    <submittedName>
        <fullName evidence="10">ABC transporter permease</fullName>
    </submittedName>
</protein>
<keyword evidence="4" id="KW-0997">Cell inner membrane</keyword>
<reference evidence="10 11" key="1">
    <citation type="submission" date="2016-04" db="EMBL/GenBank/DDBJ databases">
        <title>Complete Genome Sequence of Halotalea alkalilenta IHB B 13600.</title>
        <authorList>
            <person name="Swarnkar M.K."/>
            <person name="Sharma A."/>
            <person name="Kaushal K."/>
            <person name="Soni R."/>
            <person name="Rana S."/>
            <person name="Singh A.K."/>
            <person name="Gulati A."/>
        </authorList>
    </citation>
    <scope>NUCLEOTIDE SEQUENCE [LARGE SCALE GENOMIC DNA]</scope>
    <source>
        <strain evidence="10 11">IHB B 13600</strain>
    </source>
</reference>
<evidence type="ECO:0000256" key="7">
    <source>
        <dbReference type="ARBA" id="ARBA00023136"/>
    </source>
</evidence>
<dbReference type="Pfam" id="PF00528">
    <property type="entry name" value="BPD_transp_1"/>
    <property type="match status" value="1"/>
</dbReference>
<evidence type="ECO:0000313" key="11">
    <source>
        <dbReference type="Proteomes" id="UP000077875"/>
    </source>
</evidence>
<dbReference type="EMBL" id="CP015243">
    <property type="protein sequence ID" value="ANF57390.1"/>
    <property type="molecule type" value="Genomic_DNA"/>
</dbReference>